<dbReference type="OrthoDB" id="9767721at2"/>
<name>A0A099TY32_9HELI</name>
<sequence>MNAQRINDANATASGIISADEINKNLDSIANKYAKTAKIDGFRRGKVPVSIIKTRYKDNLKEESRQKSIDSFYANAIKELGLQQQDIIGQPLIVKFEESDNGIELELKIGITPSFEVDNVLSYMPQFELEEVTSDQVDERLIKIAKNHAPVIESSDTKLASEHIANIDFEGFIDDKPFEGGKAKGFDLMIGSNQFIPGFEDAIIGMNVGEAKTIDITFPSDYHVANLAGKATQFKVKLNSIKQKGDMEIDDSLAKIVLGDKEDSTLDKLKEQVKDNLKAESKMKLYNEKLKEEALLNIAKAFTFDLPENILEQEMNVLFNNEVSMMNQDELNELRNNEQKSKELREAQRKKAETSVRVTFIVDKLAKKEKINVDDNEVFQTIYYESMMSGQNPKEVIEHYRKNNLLPAVKMAIIEDRVITYLLDKSKGL</sequence>
<dbReference type="NCBIfam" id="TIGR00115">
    <property type="entry name" value="tig"/>
    <property type="match status" value="1"/>
</dbReference>
<dbReference type="Gene3D" id="1.10.3120.10">
    <property type="entry name" value="Trigger factor, C-terminal domain"/>
    <property type="match status" value="1"/>
</dbReference>
<evidence type="ECO:0000256" key="12">
    <source>
        <dbReference type="HAMAP-Rule" id="MF_00303"/>
    </source>
</evidence>
<reference evidence="18 19" key="1">
    <citation type="journal article" date="2014" name="Genome Announc.">
        <title>Draft genome sequences of eight enterohepatic helicobacter species isolated from both laboratory and wild rodents.</title>
        <authorList>
            <person name="Sheh A."/>
            <person name="Shen Z."/>
            <person name="Fox J.G."/>
        </authorList>
    </citation>
    <scope>NUCLEOTIDE SEQUENCE [LARGE SCALE GENOMIC DNA]</scope>
    <source>
        <strain evidence="18 19">ST1</strain>
    </source>
</reference>
<dbReference type="GO" id="GO:0043335">
    <property type="term" value="P:protein unfolding"/>
    <property type="evidence" value="ECO:0007669"/>
    <property type="project" value="TreeGrafter"/>
</dbReference>
<dbReference type="GO" id="GO:0051083">
    <property type="term" value="P:'de novo' cotranslational protein folding"/>
    <property type="evidence" value="ECO:0007669"/>
    <property type="project" value="TreeGrafter"/>
</dbReference>
<evidence type="ECO:0000256" key="14">
    <source>
        <dbReference type="RuleBase" id="RU003914"/>
    </source>
</evidence>
<evidence type="ECO:0000256" key="3">
    <source>
        <dbReference type="ARBA" id="ARBA00013194"/>
    </source>
</evidence>
<reference evidence="17 20" key="2">
    <citation type="submission" date="2018-06" db="EMBL/GenBank/DDBJ databases">
        <authorList>
            <consortium name="Pathogen Informatics"/>
            <person name="Doyle S."/>
        </authorList>
    </citation>
    <scope>NUCLEOTIDE SEQUENCE [LARGE SCALE GENOMIC DNA]</scope>
    <source>
        <strain evidence="17 20">NCTC12714</strain>
    </source>
</reference>
<dbReference type="InterPro" id="IPR008881">
    <property type="entry name" value="Trigger_fac_ribosome-bd_bac"/>
</dbReference>
<comment type="function">
    <text evidence="12">Involved in protein export. Acts as a chaperone by maintaining the newly synthesized protein in an open conformation. Functions as a peptidyl-prolyl cis-trans isomerase.</text>
</comment>
<accession>A0A099TY32</accession>
<evidence type="ECO:0000256" key="7">
    <source>
        <dbReference type="ARBA" id="ARBA00023110"/>
    </source>
</evidence>
<protein>
    <recommendedName>
        <fullName evidence="4 12">Trigger factor</fullName>
        <shortName evidence="12">TF</shortName>
        <ecNumber evidence="3 12">5.2.1.8</ecNumber>
    </recommendedName>
    <alternativeName>
        <fullName evidence="11 12">PPIase</fullName>
    </alternativeName>
</protein>
<evidence type="ECO:0000313" key="17">
    <source>
        <dbReference type="EMBL" id="STQ86422.1"/>
    </source>
</evidence>
<dbReference type="Pfam" id="PF05697">
    <property type="entry name" value="Trigger_N"/>
    <property type="match status" value="1"/>
</dbReference>
<dbReference type="Proteomes" id="UP000255139">
    <property type="component" value="Unassembled WGS sequence"/>
</dbReference>
<dbReference type="FunFam" id="3.10.50.40:FF:000001">
    <property type="entry name" value="Trigger factor"/>
    <property type="match status" value="1"/>
</dbReference>
<evidence type="ECO:0000256" key="11">
    <source>
        <dbReference type="ARBA" id="ARBA00029986"/>
    </source>
</evidence>
<keyword evidence="20" id="KW-1185">Reference proteome</keyword>
<dbReference type="GO" id="GO:0044183">
    <property type="term" value="F:protein folding chaperone"/>
    <property type="evidence" value="ECO:0007669"/>
    <property type="project" value="TreeGrafter"/>
</dbReference>
<dbReference type="SUPFAM" id="SSF109998">
    <property type="entry name" value="Triger factor/SurA peptide-binding domain-like"/>
    <property type="match status" value="1"/>
</dbReference>
<evidence type="ECO:0000256" key="6">
    <source>
        <dbReference type="ARBA" id="ARBA00022618"/>
    </source>
</evidence>
<evidence type="ECO:0000256" key="10">
    <source>
        <dbReference type="ARBA" id="ARBA00023306"/>
    </source>
</evidence>
<evidence type="ECO:0000256" key="4">
    <source>
        <dbReference type="ARBA" id="ARBA00016902"/>
    </source>
</evidence>
<dbReference type="Gene3D" id="3.10.50.40">
    <property type="match status" value="1"/>
</dbReference>
<feature type="coiled-coil region" evidence="15">
    <location>
        <begin position="327"/>
        <end position="357"/>
    </location>
</feature>
<dbReference type="STRING" id="216.LS73_06865"/>
<evidence type="ECO:0000256" key="9">
    <source>
        <dbReference type="ARBA" id="ARBA00023235"/>
    </source>
</evidence>
<dbReference type="SUPFAM" id="SSF54534">
    <property type="entry name" value="FKBP-like"/>
    <property type="match status" value="1"/>
</dbReference>
<dbReference type="PIRSF" id="PIRSF003095">
    <property type="entry name" value="Trigger_factor"/>
    <property type="match status" value="1"/>
</dbReference>
<keyword evidence="7 12" id="KW-0697">Rotamase</keyword>
<dbReference type="InterPro" id="IPR036611">
    <property type="entry name" value="Trigger_fac_ribosome-bd_sf"/>
</dbReference>
<dbReference type="HAMAP" id="MF_00303">
    <property type="entry name" value="Trigger_factor_Tig"/>
    <property type="match status" value="1"/>
</dbReference>
<evidence type="ECO:0000256" key="5">
    <source>
        <dbReference type="ARBA" id="ARBA00022490"/>
    </source>
</evidence>
<keyword evidence="8 12" id="KW-0143">Chaperone</keyword>
<dbReference type="Pfam" id="PF00254">
    <property type="entry name" value="FKBP_C"/>
    <property type="match status" value="1"/>
</dbReference>
<organism evidence="17 20">
    <name type="scientific">Helicobacter muridarum</name>
    <dbReference type="NCBI Taxonomy" id="216"/>
    <lineage>
        <taxon>Bacteria</taxon>
        <taxon>Pseudomonadati</taxon>
        <taxon>Campylobacterota</taxon>
        <taxon>Epsilonproteobacteria</taxon>
        <taxon>Campylobacterales</taxon>
        <taxon>Helicobacteraceae</taxon>
        <taxon>Helicobacter</taxon>
    </lineage>
</organism>
<dbReference type="EC" id="5.2.1.8" evidence="3 12"/>
<dbReference type="EMBL" id="UGJE01000002">
    <property type="protein sequence ID" value="STQ86422.1"/>
    <property type="molecule type" value="Genomic_DNA"/>
</dbReference>
<dbReference type="GO" id="GO:0015031">
    <property type="term" value="P:protein transport"/>
    <property type="evidence" value="ECO:0007669"/>
    <property type="project" value="UniProtKB-UniRule"/>
</dbReference>
<feature type="domain" description="PPIase FKBP-type" evidence="16">
    <location>
        <begin position="162"/>
        <end position="222"/>
    </location>
</feature>
<dbReference type="AlphaFoldDB" id="A0A099TY32"/>
<keyword evidence="9 12" id="KW-0413">Isomerase</keyword>
<dbReference type="GO" id="GO:0003755">
    <property type="term" value="F:peptidyl-prolyl cis-trans isomerase activity"/>
    <property type="evidence" value="ECO:0007669"/>
    <property type="project" value="UniProtKB-UniRule"/>
</dbReference>
<evidence type="ECO:0000256" key="13">
    <source>
        <dbReference type="PROSITE-ProRule" id="PRU00277"/>
    </source>
</evidence>
<dbReference type="EMBL" id="JRPD02000007">
    <property type="protein sequence ID" value="TLE00448.1"/>
    <property type="molecule type" value="Genomic_DNA"/>
</dbReference>
<comment type="domain">
    <text evidence="12">Consists of 3 domains; the N-terminus binds the ribosome, the middle domain has PPIase activity, while the C-terminus has intrinsic chaperone activity on its own.</text>
</comment>
<dbReference type="InterPro" id="IPR001179">
    <property type="entry name" value="PPIase_FKBP_dom"/>
</dbReference>
<evidence type="ECO:0000256" key="15">
    <source>
        <dbReference type="SAM" id="Coils"/>
    </source>
</evidence>
<comment type="similarity">
    <text evidence="2 12 14">Belongs to the FKBP-type PPIase family. Tig subfamily.</text>
</comment>
<dbReference type="PANTHER" id="PTHR30560:SF3">
    <property type="entry name" value="TRIGGER FACTOR-LIKE PROTEIN TIG, CHLOROPLASTIC"/>
    <property type="match status" value="1"/>
</dbReference>
<dbReference type="GO" id="GO:0043022">
    <property type="term" value="F:ribosome binding"/>
    <property type="evidence" value="ECO:0007669"/>
    <property type="project" value="TreeGrafter"/>
</dbReference>
<evidence type="ECO:0000259" key="16">
    <source>
        <dbReference type="PROSITE" id="PS50059"/>
    </source>
</evidence>
<evidence type="ECO:0000313" key="19">
    <source>
        <dbReference type="Proteomes" id="UP000029922"/>
    </source>
</evidence>
<dbReference type="PROSITE" id="PS50059">
    <property type="entry name" value="FKBP_PPIASE"/>
    <property type="match status" value="1"/>
</dbReference>
<dbReference type="Gene3D" id="3.30.70.1050">
    <property type="entry name" value="Trigger factor ribosome-binding domain"/>
    <property type="match status" value="1"/>
</dbReference>
<proteinExistence type="inferred from homology"/>
<evidence type="ECO:0000256" key="8">
    <source>
        <dbReference type="ARBA" id="ARBA00023186"/>
    </source>
</evidence>
<gene>
    <name evidence="12 17" type="primary">tig</name>
    <name evidence="18" type="ORF">LS73_004505</name>
    <name evidence="17" type="ORF">NCTC12714_01229</name>
</gene>
<dbReference type="GO" id="GO:0005737">
    <property type="term" value="C:cytoplasm"/>
    <property type="evidence" value="ECO:0007669"/>
    <property type="project" value="UniProtKB-SubCell"/>
</dbReference>
<dbReference type="GO" id="GO:0051301">
    <property type="term" value="P:cell division"/>
    <property type="evidence" value="ECO:0007669"/>
    <property type="project" value="UniProtKB-KW"/>
</dbReference>
<dbReference type="InterPro" id="IPR046357">
    <property type="entry name" value="PPIase_dom_sf"/>
</dbReference>
<comment type="catalytic activity">
    <reaction evidence="1 12 13">
        <text>[protein]-peptidylproline (omega=180) = [protein]-peptidylproline (omega=0)</text>
        <dbReference type="Rhea" id="RHEA:16237"/>
        <dbReference type="Rhea" id="RHEA-COMP:10747"/>
        <dbReference type="Rhea" id="RHEA-COMP:10748"/>
        <dbReference type="ChEBI" id="CHEBI:83833"/>
        <dbReference type="ChEBI" id="CHEBI:83834"/>
        <dbReference type="EC" id="5.2.1.8"/>
    </reaction>
</comment>
<dbReference type="Pfam" id="PF05698">
    <property type="entry name" value="Trigger_C"/>
    <property type="match status" value="1"/>
</dbReference>
<dbReference type="InterPro" id="IPR005215">
    <property type="entry name" value="Trig_fac"/>
</dbReference>
<dbReference type="InterPro" id="IPR008880">
    <property type="entry name" value="Trigger_fac_C"/>
</dbReference>
<evidence type="ECO:0000256" key="2">
    <source>
        <dbReference type="ARBA" id="ARBA00005464"/>
    </source>
</evidence>
<comment type="subcellular location">
    <subcellularLocation>
        <location evidence="12">Cytoplasm</location>
    </subcellularLocation>
    <text evidence="12">About half TF is bound to the ribosome near the polypeptide exit tunnel while the other half is free in the cytoplasm.</text>
</comment>
<evidence type="ECO:0000313" key="18">
    <source>
        <dbReference type="EMBL" id="TLE00448.1"/>
    </source>
</evidence>
<dbReference type="PANTHER" id="PTHR30560">
    <property type="entry name" value="TRIGGER FACTOR CHAPERONE AND PEPTIDYL-PROLYL CIS/TRANS ISOMERASE"/>
    <property type="match status" value="1"/>
</dbReference>
<keyword evidence="6 12" id="KW-0132">Cell division</keyword>
<dbReference type="Proteomes" id="UP000029922">
    <property type="component" value="Unassembled WGS sequence"/>
</dbReference>
<keyword evidence="5 12" id="KW-0963">Cytoplasm</keyword>
<dbReference type="InterPro" id="IPR037041">
    <property type="entry name" value="Trigger_fac_C_sf"/>
</dbReference>
<dbReference type="InterPro" id="IPR027304">
    <property type="entry name" value="Trigger_fact/SurA_dom_sf"/>
</dbReference>
<keyword evidence="15" id="KW-0175">Coiled coil</keyword>
<dbReference type="SUPFAM" id="SSF102735">
    <property type="entry name" value="Trigger factor ribosome-binding domain"/>
    <property type="match status" value="1"/>
</dbReference>
<evidence type="ECO:0000313" key="20">
    <source>
        <dbReference type="Proteomes" id="UP000255139"/>
    </source>
</evidence>
<keyword evidence="10 12" id="KW-0131">Cell cycle</keyword>
<dbReference type="RefSeq" id="WP_034558483.1">
    <property type="nucleotide sequence ID" value="NZ_FZML01000020.1"/>
</dbReference>
<evidence type="ECO:0000256" key="1">
    <source>
        <dbReference type="ARBA" id="ARBA00000971"/>
    </source>
</evidence>